<keyword evidence="2" id="KW-0812">Transmembrane</keyword>
<protein>
    <submittedName>
        <fullName evidence="3">Uncharacterized protein</fullName>
    </submittedName>
</protein>
<evidence type="ECO:0000256" key="2">
    <source>
        <dbReference type="SAM" id="Phobius"/>
    </source>
</evidence>
<feature type="compositionally biased region" description="Low complexity" evidence="1">
    <location>
        <begin position="133"/>
        <end position="142"/>
    </location>
</feature>
<accession>A0A8H4UCA5</accession>
<gene>
    <name evidence="3" type="ORF">FSARC_156</name>
</gene>
<evidence type="ECO:0000256" key="1">
    <source>
        <dbReference type="SAM" id="MobiDB-lite"/>
    </source>
</evidence>
<reference evidence="3" key="2">
    <citation type="submission" date="2020-05" db="EMBL/GenBank/DDBJ databases">
        <authorList>
            <person name="Kim H.-S."/>
            <person name="Proctor R.H."/>
            <person name="Brown D.W."/>
        </authorList>
    </citation>
    <scope>NUCLEOTIDE SEQUENCE</scope>
    <source>
        <strain evidence="3">NRRL 20472</strain>
    </source>
</reference>
<keyword evidence="2" id="KW-1133">Transmembrane helix</keyword>
<reference evidence="3" key="1">
    <citation type="journal article" date="2020" name="BMC Genomics">
        <title>Correction to: Identification and distribution of gene clusters required for synthesis of sphingolipid metabolism inhibitors in diverse species of the filamentous fungus Fusarium.</title>
        <authorList>
            <person name="Kim H.S."/>
            <person name="Lohmar J.M."/>
            <person name="Busman M."/>
            <person name="Brown D.W."/>
            <person name="Naumann T.A."/>
            <person name="Divon H.H."/>
            <person name="Lysoe E."/>
            <person name="Uhlig S."/>
            <person name="Proctor R.H."/>
        </authorList>
    </citation>
    <scope>NUCLEOTIDE SEQUENCE</scope>
    <source>
        <strain evidence="3">NRRL 20472</strain>
    </source>
</reference>
<evidence type="ECO:0000313" key="4">
    <source>
        <dbReference type="Proteomes" id="UP000622797"/>
    </source>
</evidence>
<organism evidence="3 4">
    <name type="scientific">Fusarium sarcochroum</name>
    <dbReference type="NCBI Taxonomy" id="1208366"/>
    <lineage>
        <taxon>Eukaryota</taxon>
        <taxon>Fungi</taxon>
        <taxon>Dikarya</taxon>
        <taxon>Ascomycota</taxon>
        <taxon>Pezizomycotina</taxon>
        <taxon>Sordariomycetes</taxon>
        <taxon>Hypocreomycetidae</taxon>
        <taxon>Hypocreales</taxon>
        <taxon>Nectriaceae</taxon>
        <taxon>Fusarium</taxon>
        <taxon>Fusarium lateritium species complex</taxon>
    </lineage>
</organism>
<dbReference type="AlphaFoldDB" id="A0A8H4UCA5"/>
<feature type="region of interest" description="Disordered" evidence="1">
    <location>
        <begin position="82"/>
        <end position="146"/>
    </location>
</feature>
<feature type="transmembrane region" description="Helical" evidence="2">
    <location>
        <begin position="160"/>
        <end position="177"/>
    </location>
</feature>
<comment type="caution">
    <text evidence="3">The sequence shown here is derived from an EMBL/GenBank/DDBJ whole genome shotgun (WGS) entry which is preliminary data.</text>
</comment>
<proteinExistence type="predicted"/>
<keyword evidence="4" id="KW-1185">Reference proteome</keyword>
<dbReference type="EMBL" id="JABEXW010000009">
    <property type="protein sequence ID" value="KAF4973616.1"/>
    <property type="molecule type" value="Genomic_DNA"/>
</dbReference>
<dbReference type="Proteomes" id="UP000622797">
    <property type="component" value="Unassembled WGS sequence"/>
</dbReference>
<keyword evidence="2" id="KW-0472">Membrane</keyword>
<dbReference type="OrthoDB" id="3520229at2759"/>
<sequence>MSKTTSSVAATKTACAGIYDTPNQDNVCAMFRKDNHTDIMRECCGDAKIITYADDCGVYCVALDQTIDQLSKCLYDNGAPDDKGVWCSGNSKTTKTQDAKIPATAKASEISKDDDKDDDDDDKDKDKDDDKSTSTASSSKSSETGNAAAGIIPQAGMSTLGLAIGALLFSSMAIGAFEL</sequence>
<evidence type="ECO:0000313" key="3">
    <source>
        <dbReference type="EMBL" id="KAF4973616.1"/>
    </source>
</evidence>
<name>A0A8H4UCA5_9HYPO</name>